<dbReference type="CDD" id="cd00067">
    <property type="entry name" value="GAL4"/>
    <property type="match status" value="1"/>
</dbReference>
<comment type="caution">
    <text evidence="7">The sequence shown here is derived from an EMBL/GenBank/DDBJ whole genome shotgun (WGS) entry which is preliminary data.</text>
</comment>
<protein>
    <recommendedName>
        <fullName evidence="6">Zn(2)-C6 fungal-type domain-containing protein</fullName>
    </recommendedName>
</protein>
<sequence length="624" mass="70217">MTQPTRHRPIPCAASNIQSSGANDFSAARHLKCDGNKPICERCERTGVSCIWGQTRIRFRHGSSARYDADFADDQPWLKSDGHVNYKYVDETADIASCYTVDSIQEPPTWSAVRNRSVSSVSDYHPPTDSSPPCGILEESPLTFDFATSSSSRRRRVHEDPNHESFSFQLSPHDGQSINSSPLNPSHPSHQSLRPTDNISQIDNRLMQAPQSSFDAQEACLIRYFIVELAHWTLCYNSSITGHVIPPLMNAIYTTSARHLSRIRKYYMGDEIHYQGKVLPDLKPETALYYHNRCIEHLVSLSDDPLETKDEDLLAAAVILRFYEEVDVPFTGDDIENALSGIQVFLDAEAISTAAGSSLRRAAYWVALRQETITAFSKQRPFRLPLEPCETYRSFEPADDYVWANRLVLHCADVLQYCFGTEQETANNRDRAKYTTITPGIVLPVTSPENFAGADMTPAHRLARYEELVTFDNLWTELGPSSFNAIHSREPDRSRGEVFPEYWCLNDCHVTGIQHLELARILLAVYNPGIPRMGPYHRLAMQLLDKDVKSTILRLCGLALSNQHSPPGLITASVAIAMCGDRFTDVLEQKALLGVLMKLEDEYGWPTVGTRDTLKKAWGWKDGL</sequence>
<evidence type="ECO:0000256" key="2">
    <source>
        <dbReference type="ARBA" id="ARBA00023125"/>
    </source>
</evidence>
<organism evidence="7 8">
    <name type="scientific">Talaromyces proteolyticus</name>
    <dbReference type="NCBI Taxonomy" id="1131652"/>
    <lineage>
        <taxon>Eukaryota</taxon>
        <taxon>Fungi</taxon>
        <taxon>Dikarya</taxon>
        <taxon>Ascomycota</taxon>
        <taxon>Pezizomycotina</taxon>
        <taxon>Eurotiomycetes</taxon>
        <taxon>Eurotiomycetidae</taxon>
        <taxon>Eurotiales</taxon>
        <taxon>Trichocomaceae</taxon>
        <taxon>Talaromyces</taxon>
        <taxon>Talaromyces sect. Bacilispori</taxon>
    </lineage>
</organism>
<dbReference type="RefSeq" id="XP_046066591.1">
    <property type="nucleotide sequence ID" value="XM_046217498.1"/>
</dbReference>
<evidence type="ECO:0000259" key="6">
    <source>
        <dbReference type="Pfam" id="PF00172"/>
    </source>
</evidence>
<evidence type="ECO:0000313" key="8">
    <source>
        <dbReference type="Proteomes" id="UP001201262"/>
    </source>
</evidence>
<gene>
    <name evidence="7" type="ORF">BGW36DRAFT_390575</name>
</gene>
<feature type="region of interest" description="Disordered" evidence="5">
    <location>
        <begin position="149"/>
        <end position="196"/>
    </location>
</feature>
<dbReference type="AlphaFoldDB" id="A0AAD4KG40"/>
<feature type="compositionally biased region" description="Low complexity" evidence="5">
    <location>
        <begin position="177"/>
        <end position="193"/>
    </location>
</feature>
<dbReference type="GO" id="GO:0005634">
    <property type="term" value="C:nucleus"/>
    <property type="evidence" value="ECO:0007669"/>
    <property type="project" value="TreeGrafter"/>
</dbReference>
<dbReference type="Proteomes" id="UP001201262">
    <property type="component" value="Unassembled WGS sequence"/>
</dbReference>
<dbReference type="GO" id="GO:0045944">
    <property type="term" value="P:positive regulation of transcription by RNA polymerase II"/>
    <property type="evidence" value="ECO:0007669"/>
    <property type="project" value="TreeGrafter"/>
</dbReference>
<dbReference type="GO" id="GO:0000976">
    <property type="term" value="F:transcription cis-regulatory region binding"/>
    <property type="evidence" value="ECO:0007669"/>
    <property type="project" value="TreeGrafter"/>
</dbReference>
<reference evidence="7" key="1">
    <citation type="submission" date="2021-12" db="EMBL/GenBank/DDBJ databases">
        <title>Convergent genome expansion in fungi linked to evolution of root-endophyte symbiosis.</title>
        <authorList>
            <consortium name="DOE Joint Genome Institute"/>
            <person name="Ke Y.-H."/>
            <person name="Bonito G."/>
            <person name="Liao H.-L."/>
            <person name="Looney B."/>
            <person name="Rojas-Flechas A."/>
            <person name="Nash J."/>
            <person name="Hameed K."/>
            <person name="Schadt C."/>
            <person name="Martin F."/>
            <person name="Crous P.W."/>
            <person name="Miettinen O."/>
            <person name="Magnuson J.K."/>
            <person name="Labbe J."/>
            <person name="Jacobson D."/>
            <person name="Doktycz M.J."/>
            <person name="Veneault-Fourrey C."/>
            <person name="Kuo A."/>
            <person name="Mondo S."/>
            <person name="Calhoun S."/>
            <person name="Riley R."/>
            <person name="Ohm R."/>
            <person name="LaButti K."/>
            <person name="Andreopoulos B."/>
            <person name="Pangilinan J."/>
            <person name="Nolan M."/>
            <person name="Tritt A."/>
            <person name="Clum A."/>
            <person name="Lipzen A."/>
            <person name="Daum C."/>
            <person name="Barry K."/>
            <person name="Grigoriev I.V."/>
            <person name="Vilgalys R."/>
        </authorList>
    </citation>
    <scope>NUCLEOTIDE SEQUENCE</scope>
    <source>
        <strain evidence="7">PMI_201</strain>
    </source>
</reference>
<evidence type="ECO:0000256" key="3">
    <source>
        <dbReference type="ARBA" id="ARBA00023163"/>
    </source>
</evidence>
<dbReference type="Gene3D" id="4.10.240.10">
    <property type="entry name" value="Zn(2)-C6 fungal-type DNA-binding domain"/>
    <property type="match status" value="1"/>
</dbReference>
<evidence type="ECO:0000256" key="4">
    <source>
        <dbReference type="ARBA" id="ARBA00023242"/>
    </source>
</evidence>
<feature type="compositionally biased region" description="Polar residues" evidence="5">
    <location>
        <begin position="164"/>
        <end position="176"/>
    </location>
</feature>
<dbReference type="EMBL" id="JAJTJA010000014">
    <property type="protein sequence ID" value="KAH8690308.1"/>
    <property type="molecule type" value="Genomic_DNA"/>
</dbReference>
<evidence type="ECO:0000256" key="5">
    <source>
        <dbReference type="SAM" id="MobiDB-lite"/>
    </source>
</evidence>
<dbReference type="GO" id="GO:0000981">
    <property type="term" value="F:DNA-binding transcription factor activity, RNA polymerase II-specific"/>
    <property type="evidence" value="ECO:0007669"/>
    <property type="project" value="InterPro"/>
</dbReference>
<dbReference type="GO" id="GO:0008270">
    <property type="term" value="F:zinc ion binding"/>
    <property type="evidence" value="ECO:0007669"/>
    <property type="project" value="InterPro"/>
</dbReference>
<keyword evidence="1" id="KW-0805">Transcription regulation</keyword>
<feature type="domain" description="Zn(2)-C6 fungal-type" evidence="6">
    <location>
        <begin position="29"/>
        <end position="51"/>
    </location>
</feature>
<proteinExistence type="predicted"/>
<dbReference type="GeneID" id="70247785"/>
<feature type="region of interest" description="Disordered" evidence="5">
    <location>
        <begin position="119"/>
        <end position="138"/>
    </location>
</feature>
<keyword evidence="4" id="KW-0539">Nucleus</keyword>
<dbReference type="InterPro" id="IPR036864">
    <property type="entry name" value="Zn2-C6_fun-type_DNA-bd_sf"/>
</dbReference>
<dbReference type="InterPro" id="IPR001138">
    <property type="entry name" value="Zn2Cys6_DnaBD"/>
</dbReference>
<name>A0AAD4KG40_9EURO</name>
<dbReference type="SUPFAM" id="SSF57701">
    <property type="entry name" value="Zn2/Cys6 DNA-binding domain"/>
    <property type="match status" value="1"/>
</dbReference>
<keyword evidence="3" id="KW-0804">Transcription</keyword>
<dbReference type="Pfam" id="PF00172">
    <property type="entry name" value="Zn_clus"/>
    <property type="match status" value="1"/>
</dbReference>
<dbReference type="PANTHER" id="PTHR37534:SF2">
    <property type="entry name" value="N-ACETYLTRANSFERASE DOMAIN-CONTAINING PROTEIN"/>
    <property type="match status" value="1"/>
</dbReference>
<accession>A0AAD4KG40</accession>
<keyword evidence="2" id="KW-0238">DNA-binding</keyword>
<keyword evidence="8" id="KW-1185">Reference proteome</keyword>
<dbReference type="PANTHER" id="PTHR37534">
    <property type="entry name" value="TRANSCRIPTIONAL ACTIVATOR PROTEIN UGA3"/>
    <property type="match status" value="1"/>
</dbReference>
<evidence type="ECO:0000313" key="7">
    <source>
        <dbReference type="EMBL" id="KAH8690308.1"/>
    </source>
</evidence>
<evidence type="ECO:0000256" key="1">
    <source>
        <dbReference type="ARBA" id="ARBA00023015"/>
    </source>
</evidence>